<accession>A0A5B8UBG3</accession>
<evidence type="ECO:0000256" key="8">
    <source>
        <dbReference type="ARBA" id="ARBA00023136"/>
    </source>
</evidence>
<organism evidence="11 12">
    <name type="scientific">Baekduia soli</name>
    <dbReference type="NCBI Taxonomy" id="496014"/>
    <lineage>
        <taxon>Bacteria</taxon>
        <taxon>Bacillati</taxon>
        <taxon>Actinomycetota</taxon>
        <taxon>Thermoleophilia</taxon>
        <taxon>Solirubrobacterales</taxon>
        <taxon>Baekduiaceae</taxon>
        <taxon>Baekduia</taxon>
    </lineage>
</organism>
<evidence type="ECO:0000313" key="12">
    <source>
        <dbReference type="Proteomes" id="UP000321805"/>
    </source>
</evidence>
<feature type="compositionally biased region" description="Basic and acidic residues" evidence="10">
    <location>
        <begin position="65"/>
        <end position="76"/>
    </location>
</feature>
<dbReference type="Pfam" id="PF02416">
    <property type="entry name" value="TatA_B_E"/>
    <property type="match status" value="1"/>
</dbReference>
<dbReference type="EMBL" id="CP042430">
    <property type="protein sequence ID" value="QEC50357.1"/>
    <property type="molecule type" value="Genomic_DNA"/>
</dbReference>
<evidence type="ECO:0000313" key="11">
    <source>
        <dbReference type="EMBL" id="QEC50357.1"/>
    </source>
</evidence>
<name>A0A5B8UBG3_9ACTN</name>
<evidence type="ECO:0000256" key="2">
    <source>
        <dbReference type="ARBA" id="ARBA00022448"/>
    </source>
</evidence>
<evidence type="ECO:0000256" key="7">
    <source>
        <dbReference type="ARBA" id="ARBA00023010"/>
    </source>
</evidence>
<evidence type="ECO:0000256" key="9">
    <source>
        <dbReference type="HAMAP-Rule" id="MF_00236"/>
    </source>
</evidence>
<comment type="function">
    <text evidence="9">Part of the twin-arginine translocation (Tat) system that transports large folded proteins containing a characteristic twin-arginine motif in their signal peptide across membranes. TatA could form the protein-conducting channel of the Tat system.</text>
</comment>
<keyword evidence="2 9" id="KW-0813">Transport</keyword>
<dbReference type="Gene3D" id="1.20.5.3310">
    <property type="match status" value="1"/>
</dbReference>
<dbReference type="KEGG" id="bsol:FSW04_24080"/>
<evidence type="ECO:0000256" key="5">
    <source>
        <dbReference type="ARBA" id="ARBA00022927"/>
    </source>
</evidence>
<dbReference type="GO" id="GO:0008320">
    <property type="term" value="F:protein transmembrane transporter activity"/>
    <property type="evidence" value="ECO:0007669"/>
    <property type="project" value="UniProtKB-UniRule"/>
</dbReference>
<proteinExistence type="inferred from homology"/>
<dbReference type="Proteomes" id="UP000321805">
    <property type="component" value="Chromosome"/>
</dbReference>
<evidence type="ECO:0000256" key="3">
    <source>
        <dbReference type="ARBA" id="ARBA00022475"/>
    </source>
</evidence>
<keyword evidence="12" id="KW-1185">Reference proteome</keyword>
<keyword evidence="8 9" id="KW-0472">Membrane</keyword>
<dbReference type="InterPro" id="IPR003369">
    <property type="entry name" value="TatA/B/E"/>
</dbReference>
<comment type="subunit">
    <text evidence="9">The Tat system comprises two distinct complexes: a TatABC complex, containing multiple copies of TatA, TatB and TatC subunits, and a separate TatA complex, containing only TatA subunits. Substrates initially bind to the TatABC complex, which probably triggers association of the separate TatA complex to form the active translocon.</text>
</comment>
<evidence type="ECO:0000256" key="6">
    <source>
        <dbReference type="ARBA" id="ARBA00022989"/>
    </source>
</evidence>
<protein>
    <recommendedName>
        <fullName evidence="9">Sec-independent protein translocase protein TatA</fullName>
    </recommendedName>
</protein>
<keyword evidence="5 9" id="KW-0653">Protein transport</keyword>
<evidence type="ECO:0000256" key="10">
    <source>
        <dbReference type="SAM" id="MobiDB-lite"/>
    </source>
</evidence>
<evidence type="ECO:0000256" key="1">
    <source>
        <dbReference type="ARBA" id="ARBA00004162"/>
    </source>
</evidence>
<keyword evidence="6 9" id="KW-1133">Transmembrane helix</keyword>
<dbReference type="PRINTS" id="PR01506">
    <property type="entry name" value="TATBPROTEIN"/>
</dbReference>
<dbReference type="InterPro" id="IPR006312">
    <property type="entry name" value="TatA/E"/>
</dbReference>
<keyword evidence="7 9" id="KW-0811">Translocation</keyword>
<dbReference type="RefSeq" id="WP_146922901.1">
    <property type="nucleotide sequence ID" value="NZ_CP042430.1"/>
</dbReference>
<evidence type="ECO:0000256" key="4">
    <source>
        <dbReference type="ARBA" id="ARBA00022692"/>
    </source>
</evidence>
<dbReference type="AlphaFoldDB" id="A0A5B8UBG3"/>
<dbReference type="NCBIfam" id="NF011430">
    <property type="entry name" value="PRK14861.1"/>
    <property type="match status" value="1"/>
</dbReference>
<sequence>MPGLGFPELIVILVIALIVLGPKKLPEAGKSLGRGMREFKNSLDGSHRDDDDDDDHRAVPVAPVADRDNPEAERSETPAGRV</sequence>
<feature type="transmembrane region" description="Helical" evidence="9">
    <location>
        <begin position="6"/>
        <end position="22"/>
    </location>
</feature>
<dbReference type="HAMAP" id="MF_00236">
    <property type="entry name" value="TatA_E"/>
    <property type="match status" value="1"/>
</dbReference>
<keyword evidence="3 9" id="KW-1003">Cell membrane</keyword>
<keyword evidence="4 9" id="KW-0812">Transmembrane</keyword>
<dbReference type="PANTHER" id="PTHR42982">
    <property type="entry name" value="SEC-INDEPENDENT PROTEIN TRANSLOCASE PROTEIN TATA"/>
    <property type="match status" value="1"/>
</dbReference>
<feature type="compositionally biased region" description="Basic and acidic residues" evidence="10">
    <location>
        <begin position="35"/>
        <end position="49"/>
    </location>
</feature>
<dbReference type="GO" id="GO:0033281">
    <property type="term" value="C:TAT protein transport complex"/>
    <property type="evidence" value="ECO:0007669"/>
    <property type="project" value="UniProtKB-UniRule"/>
</dbReference>
<dbReference type="GO" id="GO:0043953">
    <property type="term" value="P:protein transport by the Tat complex"/>
    <property type="evidence" value="ECO:0007669"/>
    <property type="project" value="UniProtKB-UniRule"/>
</dbReference>
<dbReference type="PANTHER" id="PTHR42982:SF1">
    <property type="entry name" value="SEC-INDEPENDENT PROTEIN TRANSLOCASE PROTEIN TATA"/>
    <property type="match status" value="1"/>
</dbReference>
<feature type="region of interest" description="Disordered" evidence="10">
    <location>
        <begin position="28"/>
        <end position="82"/>
    </location>
</feature>
<comment type="subcellular location">
    <subcellularLocation>
        <location evidence="1 9">Cell membrane</location>
        <topology evidence="1 9">Single-pass membrane protein</topology>
    </subcellularLocation>
</comment>
<comment type="similarity">
    <text evidence="9">Belongs to the TatA/E family.</text>
</comment>
<reference evidence="11 12" key="1">
    <citation type="journal article" date="2018" name="J. Microbiol.">
        <title>Baekduia soli gen. nov., sp. nov., a novel bacterium isolated from the soil of Baekdu Mountain and proposal of a novel family name, Baekduiaceae fam. nov.</title>
        <authorList>
            <person name="An D.S."/>
            <person name="Siddiqi M.Z."/>
            <person name="Kim K.H."/>
            <person name="Yu H.S."/>
            <person name="Im W.T."/>
        </authorList>
    </citation>
    <scope>NUCLEOTIDE SEQUENCE [LARGE SCALE GENOMIC DNA]</scope>
    <source>
        <strain evidence="11 12">BR7-21</strain>
    </source>
</reference>
<dbReference type="NCBIfam" id="TIGR01411">
    <property type="entry name" value="tatAE"/>
    <property type="match status" value="1"/>
</dbReference>
<gene>
    <name evidence="9" type="primary">tatA</name>
    <name evidence="11" type="ORF">FSW04_24080</name>
</gene>